<keyword evidence="2 4" id="KW-0808">Transferase</keyword>
<dbReference type="PANTHER" id="PTHR46429">
    <property type="entry name" value="23S RRNA (GUANOSINE-2'-O-)-METHYLTRANSFERASE RLMB"/>
    <property type="match status" value="1"/>
</dbReference>
<dbReference type="RefSeq" id="WP_010528727.1">
    <property type="nucleotide sequence ID" value="NZ_AFSL01000095.1"/>
</dbReference>
<dbReference type="STRING" id="385682.SAMN05444380_102171"/>
<dbReference type="GO" id="GO:0006396">
    <property type="term" value="P:RNA processing"/>
    <property type="evidence" value="ECO:0007669"/>
    <property type="project" value="InterPro"/>
</dbReference>
<dbReference type="GO" id="GO:0032259">
    <property type="term" value="P:methylation"/>
    <property type="evidence" value="ECO:0007669"/>
    <property type="project" value="UniProtKB-KW"/>
</dbReference>
<dbReference type="AlphaFoldDB" id="A0A1I1VN92"/>
<dbReference type="InterPro" id="IPR029028">
    <property type="entry name" value="Alpha/beta_knot_MTases"/>
</dbReference>
<feature type="domain" description="tRNA/rRNA methyltransferase SpoU type" evidence="3">
    <location>
        <begin position="26"/>
        <end position="163"/>
    </location>
</feature>
<evidence type="ECO:0000259" key="3">
    <source>
        <dbReference type="Pfam" id="PF00588"/>
    </source>
</evidence>
<dbReference type="InParanoid" id="A0A1I1VN92"/>
<accession>A0A1I1VN92</accession>
<dbReference type="Gene3D" id="3.40.1280.10">
    <property type="match status" value="1"/>
</dbReference>
<gene>
    <name evidence="4" type="ORF">SAMN05444380_102171</name>
</gene>
<dbReference type="Proteomes" id="UP000181976">
    <property type="component" value="Unassembled WGS sequence"/>
</dbReference>
<keyword evidence="1 4" id="KW-0489">Methyltransferase</keyword>
<proteinExistence type="predicted"/>
<dbReference type="GO" id="GO:0003723">
    <property type="term" value="F:RNA binding"/>
    <property type="evidence" value="ECO:0007669"/>
    <property type="project" value="InterPro"/>
</dbReference>
<dbReference type="InterPro" id="IPR004441">
    <property type="entry name" value="rRNA_MeTrfase_TrmH"/>
</dbReference>
<evidence type="ECO:0000313" key="4">
    <source>
        <dbReference type="EMBL" id="SFD82000.1"/>
    </source>
</evidence>
<sequence>MYQANKFFSDKLYRPFPEEVAPILIGWHLQTPQNAGSLLRLAANVGCRLVLFVKNKEEAVFKTAKMKYVAGVAYEMVNWSFCRSEDLLQHIPPQYSFVALETAPGSTNLLNTQLPDKMALMVGSERSGIPDEVNFHGQMDVHIPMLGPVKSMNVSHAAAVCLFEWMRQHLHLIH</sequence>
<dbReference type="InterPro" id="IPR029026">
    <property type="entry name" value="tRNA_m1G_MTases_N"/>
</dbReference>
<dbReference type="eggNOG" id="COG0566">
    <property type="taxonomic scope" value="Bacteria"/>
</dbReference>
<dbReference type="SUPFAM" id="SSF75217">
    <property type="entry name" value="alpha/beta knot"/>
    <property type="match status" value="1"/>
</dbReference>
<dbReference type="InterPro" id="IPR001537">
    <property type="entry name" value="SpoU_MeTrfase"/>
</dbReference>
<dbReference type="GO" id="GO:0008173">
    <property type="term" value="F:RNA methyltransferase activity"/>
    <property type="evidence" value="ECO:0007669"/>
    <property type="project" value="InterPro"/>
</dbReference>
<reference evidence="4 5" key="1">
    <citation type="submission" date="2016-10" db="EMBL/GenBank/DDBJ databases">
        <authorList>
            <person name="de Groot N.N."/>
        </authorList>
    </citation>
    <scope>NUCLEOTIDE SEQUENCE [LARGE SCALE GENOMIC DNA]</scope>
    <source>
        <strain evidence="4 5">DSM 19012</strain>
    </source>
</reference>
<name>A0A1I1VN92_9BACT</name>
<evidence type="ECO:0000313" key="5">
    <source>
        <dbReference type="Proteomes" id="UP000181976"/>
    </source>
</evidence>
<dbReference type="Pfam" id="PF00588">
    <property type="entry name" value="SpoU_methylase"/>
    <property type="match status" value="1"/>
</dbReference>
<dbReference type="GO" id="GO:0005829">
    <property type="term" value="C:cytosol"/>
    <property type="evidence" value="ECO:0007669"/>
    <property type="project" value="TreeGrafter"/>
</dbReference>
<organism evidence="4 5">
    <name type="scientific">Thermophagus xiamenensis</name>
    <dbReference type="NCBI Taxonomy" id="385682"/>
    <lineage>
        <taxon>Bacteria</taxon>
        <taxon>Pseudomonadati</taxon>
        <taxon>Bacteroidota</taxon>
        <taxon>Bacteroidia</taxon>
        <taxon>Marinilabiliales</taxon>
        <taxon>Marinilabiliaceae</taxon>
        <taxon>Thermophagus</taxon>
    </lineage>
</organism>
<protein>
    <submittedName>
        <fullName evidence="4">23S rRNA (Guanosine2251-2'-O)-methyltransferase</fullName>
    </submittedName>
</protein>
<dbReference type="PANTHER" id="PTHR46429:SF2">
    <property type="entry name" value="TRNA_RRNA METHYLTRANSFERASE"/>
    <property type="match status" value="1"/>
</dbReference>
<keyword evidence="5" id="KW-1185">Reference proteome</keyword>
<evidence type="ECO:0000256" key="2">
    <source>
        <dbReference type="ARBA" id="ARBA00022679"/>
    </source>
</evidence>
<evidence type="ECO:0000256" key="1">
    <source>
        <dbReference type="ARBA" id="ARBA00022603"/>
    </source>
</evidence>
<dbReference type="EMBL" id="FONA01000002">
    <property type="protein sequence ID" value="SFD82000.1"/>
    <property type="molecule type" value="Genomic_DNA"/>
</dbReference>